<feature type="domain" description="GST N-terminal" evidence="1">
    <location>
        <begin position="1"/>
        <end position="81"/>
    </location>
</feature>
<dbReference type="AlphaFoldDB" id="A0A157R9N6"/>
<evidence type="ECO:0000259" key="1">
    <source>
        <dbReference type="PROSITE" id="PS50404"/>
    </source>
</evidence>
<dbReference type="SFLD" id="SFLDG00358">
    <property type="entry name" value="Main_(cytGST)"/>
    <property type="match status" value="1"/>
</dbReference>
<dbReference type="SUPFAM" id="SSF47616">
    <property type="entry name" value="GST C-terminal domain-like"/>
    <property type="match status" value="1"/>
</dbReference>
<gene>
    <name evidence="3" type="primary">gst_2</name>
    <name evidence="3" type="ORF">SAMEA3906487_01622</name>
</gene>
<dbReference type="GO" id="GO:0004364">
    <property type="term" value="F:glutathione transferase activity"/>
    <property type="evidence" value="ECO:0007669"/>
    <property type="project" value="UniProtKB-EC"/>
</dbReference>
<sequence length="202" mass="22337">MKLYYSPAACSLAPHIVLREAGLDFHLERVDTGLHQTAGGADYYAINPLGMVPVLELADGTRLTEGPVIAQYIADQAGATTLMPEAGSMQRYRVMEWQNYITSELHKSFTPLFHNDVDSAAKSSLAGVLRKKLERLNDQLAHGHYLTGEAFTAADAYLFVVLGWAKFVSLDTSDLIHLQQFMQRVQARPSVREAMQAEGLRA</sequence>
<dbReference type="STRING" id="123899.SAMEA3906487_01622"/>
<dbReference type="InterPro" id="IPR040079">
    <property type="entry name" value="Glutathione_S-Trfase"/>
</dbReference>
<accession>A0A157R9N6</accession>
<dbReference type="PANTHER" id="PTHR44051:SF8">
    <property type="entry name" value="GLUTATHIONE S-TRANSFERASE GSTA"/>
    <property type="match status" value="1"/>
</dbReference>
<dbReference type="RefSeq" id="WP_063491764.1">
    <property type="nucleotide sequence ID" value="NZ_CP016340.1"/>
</dbReference>
<keyword evidence="3" id="KW-0808">Transferase</keyword>
<dbReference type="EMBL" id="LT546645">
    <property type="protein sequence ID" value="SAI69034.1"/>
    <property type="molecule type" value="Genomic_DNA"/>
</dbReference>
<dbReference type="CDD" id="cd03188">
    <property type="entry name" value="GST_C_Beta"/>
    <property type="match status" value="1"/>
</dbReference>
<feature type="domain" description="GST C-terminal" evidence="2">
    <location>
        <begin position="87"/>
        <end position="202"/>
    </location>
</feature>
<dbReference type="InterPro" id="IPR036282">
    <property type="entry name" value="Glutathione-S-Trfase_C_sf"/>
</dbReference>
<dbReference type="Proteomes" id="UP000076825">
    <property type="component" value="Chromosome 1"/>
</dbReference>
<protein>
    <submittedName>
        <fullName evidence="3">Glutathione S-transferase</fullName>
        <ecNumber evidence="3">2.5.1.18</ecNumber>
    </submittedName>
</protein>
<dbReference type="SFLD" id="SFLDS00019">
    <property type="entry name" value="Glutathione_Transferase_(cytos"/>
    <property type="match status" value="1"/>
</dbReference>
<dbReference type="InterPro" id="IPR010987">
    <property type="entry name" value="Glutathione-S-Trfase_C-like"/>
</dbReference>
<keyword evidence="4" id="KW-1185">Reference proteome</keyword>
<dbReference type="GeneID" id="56591088"/>
<dbReference type="InterPro" id="IPR036249">
    <property type="entry name" value="Thioredoxin-like_sf"/>
</dbReference>
<organism evidence="3 4">
    <name type="scientific">Bordetella trematum</name>
    <dbReference type="NCBI Taxonomy" id="123899"/>
    <lineage>
        <taxon>Bacteria</taxon>
        <taxon>Pseudomonadati</taxon>
        <taxon>Pseudomonadota</taxon>
        <taxon>Betaproteobacteria</taxon>
        <taxon>Burkholderiales</taxon>
        <taxon>Alcaligenaceae</taxon>
        <taxon>Bordetella</taxon>
    </lineage>
</organism>
<dbReference type="Gene3D" id="3.40.30.10">
    <property type="entry name" value="Glutaredoxin"/>
    <property type="match status" value="1"/>
</dbReference>
<dbReference type="eggNOG" id="COG0625">
    <property type="taxonomic scope" value="Bacteria"/>
</dbReference>
<dbReference type="PATRIC" id="fig|123899.6.peg.1603"/>
<evidence type="ECO:0000313" key="3">
    <source>
        <dbReference type="EMBL" id="SAI69034.1"/>
    </source>
</evidence>
<dbReference type="PROSITE" id="PS50404">
    <property type="entry name" value="GST_NTER"/>
    <property type="match status" value="1"/>
</dbReference>
<dbReference type="Gene3D" id="1.20.1050.10">
    <property type="match status" value="1"/>
</dbReference>
<evidence type="ECO:0000259" key="2">
    <source>
        <dbReference type="PROSITE" id="PS50405"/>
    </source>
</evidence>
<evidence type="ECO:0000313" key="4">
    <source>
        <dbReference type="Proteomes" id="UP000076825"/>
    </source>
</evidence>
<dbReference type="CDD" id="cd03057">
    <property type="entry name" value="GST_N_Beta"/>
    <property type="match status" value="1"/>
</dbReference>
<proteinExistence type="predicted"/>
<dbReference type="EC" id="2.5.1.18" evidence="3"/>
<name>A0A157R9N6_9BORD</name>
<reference evidence="3 4" key="1">
    <citation type="submission" date="2016-04" db="EMBL/GenBank/DDBJ databases">
        <authorList>
            <consortium name="Pathogen Informatics"/>
        </authorList>
    </citation>
    <scope>NUCLEOTIDE SEQUENCE [LARGE SCALE GENOMIC DNA]</scope>
    <source>
        <strain evidence="3 4">H044680328</strain>
    </source>
</reference>
<dbReference type="Pfam" id="PF13410">
    <property type="entry name" value="GST_C_2"/>
    <property type="match status" value="1"/>
</dbReference>
<dbReference type="InterPro" id="IPR004045">
    <property type="entry name" value="Glutathione_S-Trfase_N"/>
</dbReference>
<dbReference type="NCBIfam" id="NF007831">
    <property type="entry name" value="PRK10542.1"/>
    <property type="match status" value="1"/>
</dbReference>
<dbReference type="PANTHER" id="PTHR44051">
    <property type="entry name" value="GLUTATHIONE S-TRANSFERASE-RELATED"/>
    <property type="match status" value="1"/>
</dbReference>
<dbReference type="SFLD" id="SFLDG01150">
    <property type="entry name" value="Main.1:_Beta-like"/>
    <property type="match status" value="1"/>
</dbReference>
<dbReference type="Pfam" id="PF13409">
    <property type="entry name" value="GST_N_2"/>
    <property type="match status" value="1"/>
</dbReference>
<dbReference type="PROSITE" id="PS50405">
    <property type="entry name" value="GST_CTER"/>
    <property type="match status" value="1"/>
</dbReference>
<dbReference type="OrthoDB" id="8772754at2"/>
<dbReference type="SUPFAM" id="SSF52833">
    <property type="entry name" value="Thioredoxin-like"/>
    <property type="match status" value="1"/>
</dbReference>
<dbReference type="KEGG" id="btrm:SAMEA390648701622"/>